<protein>
    <submittedName>
        <fullName evidence="2">Uncharacterized protein</fullName>
    </submittedName>
</protein>
<comment type="caution">
    <text evidence="2">The sequence shown here is derived from an EMBL/GenBank/DDBJ whole genome shotgun (WGS) entry which is preliminary data.</text>
</comment>
<organism evidence="2 3">
    <name type="scientific">Nonomuraea recticatena</name>
    <dbReference type="NCBI Taxonomy" id="46178"/>
    <lineage>
        <taxon>Bacteria</taxon>
        <taxon>Bacillati</taxon>
        <taxon>Actinomycetota</taxon>
        <taxon>Actinomycetes</taxon>
        <taxon>Streptosporangiales</taxon>
        <taxon>Streptosporangiaceae</taxon>
        <taxon>Nonomuraea</taxon>
    </lineage>
</organism>
<evidence type="ECO:0000256" key="1">
    <source>
        <dbReference type="SAM" id="MobiDB-lite"/>
    </source>
</evidence>
<dbReference type="Proteomes" id="UP001501666">
    <property type="component" value="Unassembled WGS sequence"/>
</dbReference>
<keyword evidence="3" id="KW-1185">Reference proteome</keyword>
<proteinExistence type="predicted"/>
<gene>
    <name evidence="2" type="ORF">GCM10010412_064400</name>
</gene>
<reference evidence="2 3" key="1">
    <citation type="journal article" date="2019" name="Int. J. Syst. Evol. Microbiol.">
        <title>The Global Catalogue of Microorganisms (GCM) 10K type strain sequencing project: providing services to taxonomists for standard genome sequencing and annotation.</title>
        <authorList>
            <consortium name="The Broad Institute Genomics Platform"/>
            <consortium name="The Broad Institute Genome Sequencing Center for Infectious Disease"/>
            <person name="Wu L."/>
            <person name="Ma J."/>
        </authorList>
    </citation>
    <scope>NUCLEOTIDE SEQUENCE [LARGE SCALE GENOMIC DNA]</scope>
    <source>
        <strain evidence="2 3">JCM 6835</strain>
    </source>
</reference>
<accession>A0ABN3SLT0</accession>
<evidence type="ECO:0000313" key="2">
    <source>
        <dbReference type="EMBL" id="GAA2680290.1"/>
    </source>
</evidence>
<evidence type="ECO:0000313" key="3">
    <source>
        <dbReference type="Proteomes" id="UP001501666"/>
    </source>
</evidence>
<dbReference type="EMBL" id="BAAATE010000021">
    <property type="protein sequence ID" value="GAA2680290.1"/>
    <property type="molecule type" value="Genomic_DNA"/>
</dbReference>
<feature type="region of interest" description="Disordered" evidence="1">
    <location>
        <begin position="1"/>
        <end position="26"/>
    </location>
</feature>
<name>A0ABN3SLT0_9ACTN</name>
<sequence>MCTTGKPSASPEEASATGRPASELRNQLPVSISAHTVGRRTGRVGDLAVPQPTTSTCGGPMITGVIMGPLLFDLLRHQCPSGRAPALAALTCRSHPRVTDNRMEV</sequence>